<dbReference type="PANTHER" id="PTHR12001:SF85">
    <property type="entry name" value="SHORT CHAIN ISOPRENYL DIPHOSPHATE SYNTHASE"/>
    <property type="match status" value="1"/>
</dbReference>
<comment type="cofactor">
    <cofactor evidence="1">
        <name>Mg(2+)</name>
        <dbReference type="ChEBI" id="CHEBI:18420"/>
    </cofactor>
</comment>
<dbReference type="GO" id="GO:0004337">
    <property type="term" value="F:(2E,6E)-farnesyl diphosphate synthase activity"/>
    <property type="evidence" value="ECO:0007669"/>
    <property type="project" value="UniProtKB-EC"/>
</dbReference>
<comment type="caution">
    <text evidence="7">The sequence shown here is derived from an EMBL/GenBank/DDBJ whole genome shotgun (WGS) entry which is preliminary data.</text>
</comment>
<evidence type="ECO:0000256" key="2">
    <source>
        <dbReference type="ARBA" id="ARBA00006706"/>
    </source>
</evidence>
<evidence type="ECO:0000256" key="5">
    <source>
        <dbReference type="ARBA" id="ARBA00022842"/>
    </source>
</evidence>
<dbReference type="GO" id="GO:0046872">
    <property type="term" value="F:metal ion binding"/>
    <property type="evidence" value="ECO:0007669"/>
    <property type="project" value="UniProtKB-KW"/>
</dbReference>
<dbReference type="PROSITE" id="PS00723">
    <property type="entry name" value="POLYPRENYL_SYNTHASE_1"/>
    <property type="match status" value="1"/>
</dbReference>
<dbReference type="EC" id="2.5.1.10" evidence="7"/>
<keyword evidence="4" id="KW-0479">Metal-binding</keyword>
<reference evidence="7 8" key="1">
    <citation type="submission" date="2020-07" db="EMBL/GenBank/DDBJ databases">
        <title>Sequencing the genomes of 1000 actinobacteria strains.</title>
        <authorList>
            <person name="Klenk H.-P."/>
        </authorList>
    </citation>
    <scope>NUCLEOTIDE SEQUENCE [LARGE SCALE GENOMIC DNA]</scope>
    <source>
        <strain evidence="7 8">DSM 24662</strain>
    </source>
</reference>
<dbReference type="Pfam" id="PF00348">
    <property type="entry name" value="polyprenyl_synt"/>
    <property type="match status" value="1"/>
</dbReference>
<dbReference type="Gene3D" id="1.10.600.10">
    <property type="entry name" value="Farnesyl Diphosphate Synthase"/>
    <property type="match status" value="1"/>
</dbReference>
<dbReference type="GO" id="GO:0004311">
    <property type="term" value="F:geranylgeranyl diphosphate synthase activity"/>
    <property type="evidence" value="ECO:0007669"/>
    <property type="project" value="UniProtKB-EC"/>
</dbReference>
<dbReference type="InterPro" id="IPR008949">
    <property type="entry name" value="Isoprenoid_synthase_dom_sf"/>
</dbReference>
<dbReference type="PANTHER" id="PTHR12001">
    <property type="entry name" value="GERANYLGERANYL PYROPHOSPHATE SYNTHASE"/>
    <property type="match status" value="1"/>
</dbReference>
<dbReference type="SUPFAM" id="SSF48576">
    <property type="entry name" value="Terpenoid synthases"/>
    <property type="match status" value="1"/>
</dbReference>
<dbReference type="SFLD" id="SFLDG01017">
    <property type="entry name" value="Polyprenyl_Transferase_Like"/>
    <property type="match status" value="1"/>
</dbReference>
<dbReference type="EC" id="2.5.1.1" evidence="7"/>
<evidence type="ECO:0000256" key="3">
    <source>
        <dbReference type="ARBA" id="ARBA00022679"/>
    </source>
</evidence>
<dbReference type="Proteomes" id="UP000576969">
    <property type="component" value="Unassembled WGS sequence"/>
</dbReference>
<proteinExistence type="inferred from homology"/>
<evidence type="ECO:0000313" key="7">
    <source>
        <dbReference type="EMBL" id="NYE20653.1"/>
    </source>
</evidence>
<dbReference type="GO" id="GO:0008299">
    <property type="term" value="P:isoprenoid biosynthetic process"/>
    <property type="evidence" value="ECO:0007669"/>
    <property type="project" value="InterPro"/>
</dbReference>
<evidence type="ECO:0000313" key="8">
    <source>
        <dbReference type="Proteomes" id="UP000576969"/>
    </source>
</evidence>
<dbReference type="CDD" id="cd00685">
    <property type="entry name" value="Trans_IPPS_HT"/>
    <property type="match status" value="1"/>
</dbReference>
<dbReference type="GO" id="GO:0004161">
    <property type="term" value="F:dimethylallyltranstransferase activity"/>
    <property type="evidence" value="ECO:0007669"/>
    <property type="project" value="UniProtKB-EC"/>
</dbReference>
<evidence type="ECO:0000256" key="6">
    <source>
        <dbReference type="RuleBase" id="RU004466"/>
    </source>
</evidence>
<gene>
    <name evidence="7" type="ORF">BJ991_002681</name>
</gene>
<evidence type="ECO:0000256" key="1">
    <source>
        <dbReference type="ARBA" id="ARBA00001946"/>
    </source>
</evidence>
<comment type="similarity">
    <text evidence="2 6">Belongs to the FPP/GGPP synthase family.</text>
</comment>
<keyword evidence="5" id="KW-0460">Magnesium</keyword>
<organism evidence="7 8">
    <name type="scientific">Microbacterium immunditiarum</name>
    <dbReference type="NCBI Taxonomy" id="337480"/>
    <lineage>
        <taxon>Bacteria</taxon>
        <taxon>Bacillati</taxon>
        <taxon>Actinomycetota</taxon>
        <taxon>Actinomycetes</taxon>
        <taxon>Micrococcales</taxon>
        <taxon>Microbacteriaceae</taxon>
        <taxon>Microbacterium</taxon>
    </lineage>
</organism>
<dbReference type="EC" id="2.5.1.29" evidence="7"/>
<dbReference type="RefSeq" id="WP_343048763.1">
    <property type="nucleotide sequence ID" value="NZ_JACCBV010000001.1"/>
</dbReference>
<dbReference type="SFLD" id="SFLDS00005">
    <property type="entry name" value="Isoprenoid_Synthase_Type_I"/>
    <property type="match status" value="1"/>
</dbReference>
<evidence type="ECO:0000256" key="4">
    <source>
        <dbReference type="ARBA" id="ARBA00022723"/>
    </source>
</evidence>
<dbReference type="PROSITE" id="PS00444">
    <property type="entry name" value="POLYPRENYL_SYNTHASE_2"/>
    <property type="match status" value="1"/>
</dbReference>
<dbReference type="EMBL" id="JACCBV010000001">
    <property type="protein sequence ID" value="NYE20653.1"/>
    <property type="molecule type" value="Genomic_DNA"/>
</dbReference>
<accession>A0A7Y9GQ69</accession>
<sequence length="367" mass="38810">MSPHRDPVEAVSQRLDTFVTGQRASTARMGDEAALLVDVAASALRGGKGLRGRFCIAGWRAVEEASVSSSSAAEIADAATTAAAALEVFHAAALVHDDLIDNSDTRRGRPSAHRALERAHRDAGWSGDAAAFGRSAAVLLGDLLVAWSDDLFEEALTQLDPERAARARAEYATMRRDVTMGQFLDIAEESAYSTEPDDRHADRALRVASFKSARYSIQQPLVIGAAIAGGDDGQCAALAAFGHPLGMAFQLRDDVLGVFGDSAETGKPSGDDLREGKRTVLIAYARAALPPSARRVVDELVGDPGLADDQVASLQRTIIDSGALDRVEQLIADYAREADRALSGARLGNAAVGELRDLAHAATVRTR</sequence>
<protein>
    <submittedName>
        <fullName evidence="7">Geranylgeranyl diphosphate synthase type I</fullName>
        <ecNumber evidence="7">2.5.1.1</ecNumber>
        <ecNumber evidence="7">2.5.1.10</ecNumber>
        <ecNumber evidence="7">2.5.1.29</ecNumber>
    </submittedName>
</protein>
<keyword evidence="8" id="KW-1185">Reference proteome</keyword>
<keyword evidence="3 6" id="KW-0808">Transferase</keyword>
<name>A0A7Y9GQ69_9MICO</name>
<dbReference type="AlphaFoldDB" id="A0A7Y9GQ69"/>
<dbReference type="InterPro" id="IPR033749">
    <property type="entry name" value="Polyprenyl_synt_CS"/>
</dbReference>
<dbReference type="InterPro" id="IPR000092">
    <property type="entry name" value="Polyprenyl_synt"/>
</dbReference>